<reference evidence="9 10" key="1">
    <citation type="journal article" date="2023" name="Sci. Data">
        <title>Genome assembly of the Korean intertidal mud-creeper Batillaria attramentaria.</title>
        <authorList>
            <person name="Patra A.K."/>
            <person name="Ho P.T."/>
            <person name="Jun S."/>
            <person name="Lee S.J."/>
            <person name="Kim Y."/>
            <person name="Won Y.J."/>
        </authorList>
    </citation>
    <scope>NUCLEOTIDE SEQUENCE [LARGE SCALE GENOMIC DNA]</scope>
    <source>
        <strain evidence="9">Wonlab-2016</strain>
    </source>
</reference>
<keyword evidence="5" id="KW-0812">Transmembrane</keyword>
<evidence type="ECO:0000256" key="6">
    <source>
        <dbReference type="ARBA" id="ARBA00022989"/>
    </source>
</evidence>
<evidence type="ECO:0000256" key="3">
    <source>
        <dbReference type="ARBA" id="ARBA00022676"/>
    </source>
</evidence>
<dbReference type="Pfam" id="PF01697">
    <property type="entry name" value="Glyco_transf_92"/>
    <property type="match status" value="1"/>
</dbReference>
<evidence type="ECO:0000256" key="1">
    <source>
        <dbReference type="ARBA" id="ARBA00004167"/>
    </source>
</evidence>
<dbReference type="PANTHER" id="PTHR21461:SF69">
    <property type="entry name" value="GLYCOSYLTRANSFERASE FAMILY 92 PROTEIN"/>
    <property type="match status" value="1"/>
</dbReference>
<organism evidence="9 10">
    <name type="scientific">Batillaria attramentaria</name>
    <dbReference type="NCBI Taxonomy" id="370345"/>
    <lineage>
        <taxon>Eukaryota</taxon>
        <taxon>Metazoa</taxon>
        <taxon>Spiralia</taxon>
        <taxon>Lophotrochozoa</taxon>
        <taxon>Mollusca</taxon>
        <taxon>Gastropoda</taxon>
        <taxon>Caenogastropoda</taxon>
        <taxon>Sorbeoconcha</taxon>
        <taxon>Cerithioidea</taxon>
        <taxon>Batillariidae</taxon>
        <taxon>Batillaria</taxon>
    </lineage>
</organism>
<dbReference type="Proteomes" id="UP001519460">
    <property type="component" value="Unassembled WGS sequence"/>
</dbReference>
<keyword evidence="4 8" id="KW-0808">Transferase</keyword>
<dbReference type="GO" id="GO:0016757">
    <property type="term" value="F:glycosyltransferase activity"/>
    <property type="evidence" value="ECO:0007669"/>
    <property type="project" value="UniProtKB-UniRule"/>
</dbReference>
<keyword evidence="7" id="KW-0472">Membrane</keyword>
<dbReference type="PANTHER" id="PTHR21461">
    <property type="entry name" value="GLYCOSYLTRANSFERASE FAMILY 92 PROTEIN"/>
    <property type="match status" value="1"/>
</dbReference>
<keyword evidence="6" id="KW-1133">Transmembrane helix</keyword>
<dbReference type="GO" id="GO:0016020">
    <property type="term" value="C:membrane"/>
    <property type="evidence" value="ECO:0007669"/>
    <property type="project" value="UniProtKB-SubCell"/>
</dbReference>
<name>A0ABD0M0G1_9CAEN</name>
<keyword evidence="3 8" id="KW-0328">Glycosyltransferase</keyword>
<comment type="similarity">
    <text evidence="2 8">Belongs to the glycosyltransferase 92 family.</text>
</comment>
<dbReference type="EC" id="2.4.1.-" evidence="8"/>
<protein>
    <recommendedName>
        <fullName evidence="8">Glycosyltransferase family 92 protein</fullName>
        <ecNumber evidence="8">2.4.1.-</ecNumber>
    </recommendedName>
</protein>
<sequence>MSAVYRHDYPLPGAFNLVLVSWADSDSYQHKTFVCCLTKSRGAGQPVQAPARRLFMNRHPWLSMRLALYGCSVADSTADAFQFVTFAEASCDANTTLAREIAFPANGSNRFAACVRPVYGDLDPVQLVEWMEMARIVGVDVVQVFYHILSKRTLDVFLYYESTGFVILSPTTPAVKKGYPPRGFSRPRWTPRQDFEAWMDGWVTLNDCVHRLSRYDFVAILDFDELLVPSSPYNTVLEVAQAAAHRYPQAAAFFIHTYVVPIDGPPTNNRSLISFLRHLEHSVSNKLDDYGWGASSPKIVVRPTRVTSLTTRTVLPAKNYISKNLPDSSYKFLHYRRCQLGKSKLWRGCDIDRVRDSDILRFEPQWLQALSQLPLARLGFTHKHAAGITRAADAARVSNRP</sequence>
<gene>
    <name evidence="9" type="ORF">BaRGS_00003817</name>
</gene>
<evidence type="ECO:0000313" key="9">
    <source>
        <dbReference type="EMBL" id="KAK7504789.1"/>
    </source>
</evidence>
<dbReference type="EMBL" id="JACVVK020000013">
    <property type="protein sequence ID" value="KAK7504789.1"/>
    <property type="molecule type" value="Genomic_DNA"/>
</dbReference>
<evidence type="ECO:0000256" key="4">
    <source>
        <dbReference type="ARBA" id="ARBA00022679"/>
    </source>
</evidence>
<keyword evidence="10" id="KW-1185">Reference proteome</keyword>
<evidence type="ECO:0000256" key="2">
    <source>
        <dbReference type="ARBA" id="ARBA00007647"/>
    </source>
</evidence>
<accession>A0ABD0M0G1</accession>
<comment type="caution">
    <text evidence="9">The sequence shown here is derived from an EMBL/GenBank/DDBJ whole genome shotgun (WGS) entry which is preliminary data.</text>
</comment>
<comment type="subcellular location">
    <subcellularLocation>
        <location evidence="1">Membrane</location>
        <topology evidence="1">Single-pass membrane protein</topology>
    </subcellularLocation>
</comment>
<dbReference type="InterPro" id="IPR008166">
    <property type="entry name" value="Glyco_transf_92"/>
</dbReference>
<evidence type="ECO:0000313" key="10">
    <source>
        <dbReference type="Proteomes" id="UP001519460"/>
    </source>
</evidence>
<evidence type="ECO:0000256" key="7">
    <source>
        <dbReference type="ARBA" id="ARBA00023136"/>
    </source>
</evidence>
<proteinExistence type="inferred from homology"/>
<evidence type="ECO:0000256" key="5">
    <source>
        <dbReference type="ARBA" id="ARBA00022692"/>
    </source>
</evidence>
<dbReference type="AlphaFoldDB" id="A0ABD0M0G1"/>
<evidence type="ECO:0000256" key="8">
    <source>
        <dbReference type="RuleBase" id="RU366017"/>
    </source>
</evidence>